<evidence type="ECO:0000313" key="1">
    <source>
        <dbReference type="EMBL" id="KAF7823114.1"/>
    </source>
</evidence>
<reference evidence="1" key="1">
    <citation type="submission" date="2020-09" db="EMBL/GenBank/DDBJ databases">
        <title>Genome-Enabled Discovery of Anthraquinone Biosynthesis in Senna tora.</title>
        <authorList>
            <person name="Kang S.-H."/>
            <person name="Pandey R.P."/>
            <person name="Lee C.-M."/>
            <person name="Sim J.-S."/>
            <person name="Jeong J.-T."/>
            <person name="Choi B.-S."/>
            <person name="Jung M."/>
            <person name="Ginzburg D."/>
            <person name="Zhao K."/>
            <person name="Won S.Y."/>
            <person name="Oh T.-J."/>
            <person name="Yu Y."/>
            <person name="Kim N.-H."/>
            <person name="Lee O.R."/>
            <person name="Lee T.-H."/>
            <person name="Bashyal P."/>
            <person name="Kim T.-S."/>
            <person name="Lee W.-H."/>
            <person name="Kawkins C."/>
            <person name="Kim C.-K."/>
            <person name="Kim J.S."/>
            <person name="Ahn B.O."/>
            <person name="Rhee S.Y."/>
            <person name="Sohng J.K."/>
        </authorList>
    </citation>
    <scope>NUCLEOTIDE SEQUENCE</scope>
    <source>
        <tissue evidence="1">Leaf</tissue>
    </source>
</reference>
<dbReference type="Proteomes" id="UP000634136">
    <property type="component" value="Unassembled WGS sequence"/>
</dbReference>
<dbReference type="AlphaFoldDB" id="A0A834WN96"/>
<proteinExistence type="predicted"/>
<comment type="caution">
    <text evidence="1">The sequence shown here is derived from an EMBL/GenBank/DDBJ whole genome shotgun (WGS) entry which is preliminary data.</text>
</comment>
<name>A0A834WN96_9FABA</name>
<organism evidence="1 2">
    <name type="scientific">Senna tora</name>
    <dbReference type="NCBI Taxonomy" id="362788"/>
    <lineage>
        <taxon>Eukaryota</taxon>
        <taxon>Viridiplantae</taxon>
        <taxon>Streptophyta</taxon>
        <taxon>Embryophyta</taxon>
        <taxon>Tracheophyta</taxon>
        <taxon>Spermatophyta</taxon>
        <taxon>Magnoliopsida</taxon>
        <taxon>eudicotyledons</taxon>
        <taxon>Gunneridae</taxon>
        <taxon>Pentapetalae</taxon>
        <taxon>rosids</taxon>
        <taxon>fabids</taxon>
        <taxon>Fabales</taxon>
        <taxon>Fabaceae</taxon>
        <taxon>Caesalpinioideae</taxon>
        <taxon>Cassia clade</taxon>
        <taxon>Senna</taxon>
    </lineage>
</organism>
<accession>A0A834WN96</accession>
<keyword evidence="2" id="KW-1185">Reference proteome</keyword>
<protein>
    <submittedName>
        <fullName evidence="1">Uncharacterized protein</fullName>
    </submittedName>
</protein>
<sequence>MVRALVVAVAALIVPDGGSGEGGGWGH</sequence>
<gene>
    <name evidence="1" type="ORF">G2W53_021258</name>
</gene>
<evidence type="ECO:0000313" key="2">
    <source>
        <dbReference type="Proteomes" id="UP000634136"/>
    </source>
</evidence>
<dbReference type="EMBL" id="JAAIUW010000007">
    <property type="protein sequence ID" value="KAF7823114.1"/>
    <property type="molecule type" value="Genomic_DNA"/>
</dbReference>